<organism evidence="1 2">
    <name type="scientific">Sphingomonas abaci</name>
    <dbReference type="NCBI Taxonomy" id="237611"/>
    <lineage>
        <taxon>Bacteria</taxon>
        <taxon>Pseudomonadati</taxon>
        <taxon>Pseudomonadota</taxon>
        <taxon>Alphaproteobacteria</taxon>
        <taxon>Sphingomonadales</taxon>
        <taxon>Sphingomonadaceae</taxon>
        <taxon>Sphingomonas</taxon>
    </lineage>
</organism>
<dbReference type="EMBL" id="JACHNY010000039">
    <property type="protein sequence ID" value="MBB4620121.1"/>
    <property type="molecule type" value="Genomic_DNA"/>
</dbReference>
<evidence type="ECO:0000313" key="1">
    <source>
        <dbReference type="EMBL" id="MBB4620121.1"/>
    </source>
</evidence>
<gene>
    <name evidence="1" type="ORF">GGQ96_004293</name>
</gene>
<keyword evidence="2" id="KW-1185">Reference proteome</keyword>
<evidence type="ECO:0000313" key="2">
    <source>
        <dbReference type="Proteomes" id="UP000574769"/>
    </source>
</evidence>
<dbReference type="AlphaFoldDB" id="A0A7W7AN17"/>
<reference evidence="1 2" key="1">
    <citation type="submission" date="2020-08" db="EMBL/GenBank/DDBJ databases">
        <title>Genomic Encyclopedia of Type Strains, Phase IV (KMG-IV): sequencing the most valuable type-strain genomes for metagenomic binning, comparative biology and taxonomic classification.</title>
        <authorList>
            <person name="Goeker M."/>
        </authorList>
    </citation>
    <scope>NUCLEOTIDE SEQUENCE [LARGE SCALE GENOMIC DNA]</scope>
    <source>
        <strain evidence="1 2">DSM 15867</strain>
    </source>
</reference>
<sequence>MLITMPASPVAANIDWDIDQPGQANRAEFTGKRRVTLLTAAPRWYAKVTLPPIIGEARVLDWRAFVVDCDGIANSFRVVACERAQITGVAVSVKGAGQSGKSLVTKGWGAAGQKLKRGQMVTINDQLLMLQAPVVADANGEAVLTFKPYIRFKPADGAAVEVARPYAVMSMSDPKNGWKVGIGQNYAVSFDCEEAF</sequence>
<dbReference type="Proteomes" id="UP000574769">
    <property type="component" value="Unassembled WGS sequence"/>
</dbReference>
<dbReference type="RefSeq" id="WP_184117193.1">
    <property type="nucleotide sequence ID" value="NZ_JACHNY010000039.1"/>
</dbReference>
<accession>A0A7W7AN17</accession>
<proteinExistence type="predicted"/>
<protein>
    <submittedName>
        <fullName evidence="1">Uncharacterized protein</fullName>
    </submittedName>
</protein>
<name>A0A7W7AN17_9SPHN</name>
<comment type="caution">
    <text evidence="1">The sequence shown here is derived from an EMBL/GenBank/DDBJ whole genome shotgun (WGS) entry which is preliminary data.</text>
</comment>